<dbReference type="SUPFAM" id="SSF52540">
    <property type="entry name" value="P-loop containing nucleoside triphosphate hydrolases"/>
    <property type="match status" value="1"/>
</dbReference>
<gene>
    <name evidence="2" type="ordered locus">SRU_2125</name>
</gene>
<reference evidence="2 3" key="1">
    <citation type="journal article" date="2005" name="Proc. Natl. Acad. Sci. U.S.A.">
        <title>The genome of Salinibacter ruber: convergence and gene exchange among hyperhalophilic bacteria and archaea.</title>
        <authorList>
            <person name="Mongodin E.F."/>
            <person name="Nelson K.E."/>
            <person name="Daugherty S."/>
            <person name="Deboy R.T."/>
            <person name="Wister J."/>
            <person name="Khouri H."/>
            <person name="Weidman J."/>
            <person name="Walsh D.A."/>
            <person name="Papke R.T."/>
            <person name="Sanchez Perez G."/>
            <person name="Sharma A.K."/>
            <person name="Nesbo C.L."/>
            <person name="MacLeod D."/>
            <person name="Bapteste E."/>
            <person name="Doolittle W.F."/>
            <person name="Charlebois R.L."/>
            <person name="Legault B."/>
            <person name="Rodriguez-Valera F."/>
        </authorList>
    </citation>
    <scope>NUCLEOTIDE SEQUENCE [LARGE SCALE GENOMIC DNA]</scope>
    <source>
        <strain evidence="3">DSM 13855 / CECT 5946 / M31</strain>
    </source>
</reference>
<dbReference type="OrthoDB" id="9806951at2"/>
<dbReference type="STRING" id="309807.SRU_2125"/>
<dbReference type="InterPro" id="IPR002789">
    <property type="entry name" value="HerA_central"/>
</dbReference>
<evidence type="ECO:0000313" key="2">
    <source>
        <dbReference type="EMBL" id="ABC46211.1"/>
    </source>
</evidence>
<name>Q2S0Q0_SALRD</name>
<dbReference type="eggNOG" id="COG0433">
    <property type="taxonomic scope" value="Bacteria"/>
</dbReference>
<dbReference type="AlphaFoldDB" id="Q2S0Q0"/>
<dbReference type="HOGENOM" id="CLU_513616_0_0_10"/>
<keyword evidence="3" id="KW-1185">Reference proteome</keyword>
<accession>Q2S0Q0</accession>
<feature type="domain" description="Helicase HerA central" evidence="1">
    <location>
        <begin position="97"/>
        <end position="340"/>
    </location>
</feature>
<organism evidence="2 3">
    <name type="scientific">Salinibacter ruber (strain DSM 13855 / M31)</name>
    <dbReference type="NCBI Taxonomy" id="309807"/>
    <lineage>
        <taxon>Bacteria</taxon>
        <taxon>Pseudomonadati</taxon>
        <taxon>Rhodothermota</taxon>
        <taxon>Rhodothermia</taxon>
        <taxon>Rhodothermales</taxon>
        <taxon>Salinibacteraceae</taxon>
        <taxon>Salinibacter</taxon>
    </lineage>
</organism>
<dbReference type="EMBL" id="CP000159">
    <property type="protein sequence ID" value="ABC46211.1"/>
    <property type="molecule type" value="Genomic_DNA"/>
</dbReference>
<dbReference type="PANTHER" id="PTHR42957:SF1">
    <property type="entry name" value="HELICASE MJ1565-RELATED"/>
    <property type="match status" value="1"/>
</dbReference>
<dbReference type="EnsemblBacteria" id="ABC46211">
    <property type="protein sequence ID" value="ABC46211"/>
    <property type="gene ID" value="SRU_2125"/>
</dbReference>
<sequence length="507" mass="56327">MITDIEIEAANEQILLNPPDPSDDLLREVMQGSGTYVTVQLKPMLMMPNADHPELTDEEPASVKTIPAHFSPVAPAEADDVARVFGDETWDDGRTYFHVGHPIGMEESPVCIDLAKFAERSNAIFGKTGTGKTFLTRLLLAGTIVTGRAVNLVFDMHSEYGYGSQAEGADGQAQFVKGLRDLFPSRVSLFSLDPSTTRQRGHTPDYEVHLHADQIQPADILPLRDTLNLNATAAESSYLLKNQYGDRWLTTLLEAQSGDDFERLADETGAHKNSIEALRRKLAPFQEYDFFTTQPSPDDYDVLDALLENLDSGKSVVLEFGQYDDLRVYLLVANALTRRIRRAYEAKTNRYRQTQNEGDKPQPLMITIEEAHKFLSPDIAHETPFGKIAREMRKFFVSLLVVDQRPSAIDEEVLSQIGTKMVAKLSDDKDIGAALVGTSDASSLREILASLDAKQQALLLGHAVPMPIVVKTRTYDQDFYDALRSHPATSSVDGEADPDAEMEDLFY</sequence>
<dbReference type="InterPro" id="IPR027417">
    <property type="entry name" value="P-loop_NTPase"/>
</dbReference>
<dbReference type="PATRIC" id="fig|309807.25.peg.2212"/>
<protein>
    <recommendedName>
        <fullName evidence="1">Helicase HerA central domain-containing protein</fullName>
    </recommendedName>
</protein>
<dbReference type="PANTHER" id="PTHR42957">
    <property type="entry name" value="HELICASE MJ1565-RELATED"/>
    <property type="match status" value="1"/>
</dbReference>
<evidence type="ECO:0000259" key="1">
    <source>
        <dbReference type="Pfam" id="PF01935"/>
    </source>
</evidence>
<evidence type="ECO:0000313" key="3">
    <source>
        <dbReference type="Proteomes" id="UP000008674"/>
    </source>
</evidence>
<dbReference type="InterPro" id="IPR008571">
    <property type="entry name" value="HerA-like"/>
</dbReference>
<dbReference type="Gene3D" id="3.40.50.300">
    <property type="entry name" value="P-loop containing nucleotide triphosphate hydrolases"/>
    <property type="match status" value="2"/>
</dbReference>
<dbReference type="Pfam" id="PF01935">
    <property type="entry name" value="DUF87"/>
    <property type="match status" value="1"/>
</dbReference>
<dbReference type="KEGG" id="sru:SRU_2125"/>
<dbReference type="Proteomes" id="UP000008674">
    <property type="component" value="Chromosome"/>
</dbReference>
<proteinExistence type="predicted"/>